<protein>
    <submittedName>
        <fullName evidence="1">Uncharacterized protein</fullName>
    </submittedName>
</protein>
<name>A0ABT5X801_9EURY</name>
<dbReference type="EMBL" id="JARFPK010000020">
    <property type="protein sequence ID" value="MDF0590819.1"/>
    <property type="molecule type" value="Genomic_DNA"/>
</dbReference>
<sequence>MGVLLCTTLGAASAQEEFTEDYKAGFYDAAIIIGQASFAYGNLVDLYYGLGGESVVLTPENQEVVEFYNNQSTQFNQQMVPYVNGVIFQIFGQDDERAEDLYMPELPIIS</sequence>
<keyword evidence="2" id="KW-1185">Reference proteome</keyword>
<evidence type="ECO:0000313" key="2">
    <source>
        <dbReference type="Proteomes" id="UP001220010"/>
    </source>
</evidence>
<proteinExistence type="predicted"/>
<gene>
    <name evidence="1" type="ORF">P0O15_06495</name>
</gene>
<evidence type="ECO:0000313" key="1">
    <source>
        <dbReference type="EMBL" id="MDF0590819.1"/>
    </source>
</evidence>
<dbReference type="RefSeq" id="WP_316966565.1">
    <property type="nucleotide sequence ID" value="NZ_JARFPK010000020.1"/>
</dbReference>
<organism evidence="1 2">
    <name type="scientific">Candidatus Methanocrinis natronophilus</name>
    <dbReference type="NCBI Taxonomy" id="3033396"/>
    <lineage>
        <taxon>Archaea</taxon>
        <taxon>Methanobacteriati</taxon>
        <taxon>Methanobacteriota</taxon>
        <taxon>Stenosarchaea group</taxon>
        <taxon>Methanomicrobia</taxon>
        <taxon>Methanotrichales</taxon>
        <taxon>Methanotrichaceae</taxon>
        <taxon>Methanocrinis</taxon>
    </lineage>
</organism>
<reference evidence="1 2" key="1">
    <citation type="submission" date="2023-03" db="EMBL/GenBank/DDBJ databases">
        <title>WGS of Methanotrichaceae archaeon Mx.</title>
        <authorList>
            <person name="Sorokin D.Y."/>
            <person name="Merkel A.Y."/>
        </authorList>
    </citation>
    <scope>NUCLEOTIDE SEQUENCE [LARGE SCALE GENOMIC DNA]</scope>
    <source>
        <strain evidence="1 2">Mx</strain>
    </source>
</reference>
<comment type="caution">
    <text evidence="1">The sequence shown here is derived from an EMBL/GenBank/DDBJ whole genome shotgun (WGS) entry which is preliminary data.</text>
</comment>
<accession>A0ABT5X801</accession>
<dbReference type="Proteomes" id="UP001220010">
    <property type="component" value="Unassembled WGS sequence"/>
</dbReference>